<name>A0ABT5X1X4_9ENTE</name>
<protein>
    <submittedName>
        <fullName evidence="2">ROK family protein</fullName>
    </submittedName>
</protein>
<reference evidence="2" key="1">
    <citation type="submission" date="2022-10" db="EMBL/GenBank/DDBJ databases">
        <title>Vagococcus sp. isolated from poultry meat.</title>
        <authorList>
            <person name="Johansson P."/>
            <person name="Bjorkroth J."/>
        </authorList>
    </citation>
    <scope>NUCLEOTIDE SEQUENCE</scope>
    <source>
        <strain evidence="2">PNs007</strain>
    </source>
</reference>
<dbReference type="InterPro" id="IPR043129">
    <property type="entry name" value="ATPase_NBD"/>
</dbReference>
<dbReference type="Gene3D" id="3.30.420.40">
    <property type="match status" value="2"/>
</dbReference>
<comment type="caution">
    <text evidence="2">The sequence shown here is derived from an EMBL/GenBank/DDBJ whole genome shotgun (WGS) entry which is preliminary data.</text>
</comment>
<dbReference type="RefSeq" id="WP_275471588.1">
    <property type="nucleotide sequence ID" value="NZ_JAPDSH010000004.1"/>
</dbReference>
<comment type="similarity">
    <text evidence="1">Belongs to the ROK (NagC/XylR) family.</text>
</comment>
<keyword evidence="3" id="KW-1185">Reference proteome</keyword>
<accession>A0ABT5X1X4</accession>
<sequence length="301" mass="33438">MKKCYLMIDVGGTGIKVNSIEADGGLIFNENKHYPSRSDGSKEIILENLKQILLTNYDVLSEMRYDIAGIGIAFPGPFDYENGVSLIKGLRKYDAIYGVNLKVEIDNWLKEAFSISLPVIFENDATAFGLGEFYHLKEKVRGIGITLGTGCGSSFIEDNRICRIGYGLNDQGMIYDTPFKNGVIDDYLSSKGLSFIQESLGEVPLSGAELFLLASRGDKNAYDIFEKFGELIGEALLPFIERFSPDELVFGGEIAGSYHFFKKGVLRVIGDHNLKTRVTQNTSLATYKGLYYLIQTKSKEC</sequence>
<dbReference type="EMBL" id="JAPDSH010000004">
    <property type="protein sequence ID" value="MDF0480002.1"/>
    <property type="molecule type" value="Genomic_DNA"/>
</dbReference>
<evidence type="ECO:0000256" key="1">
    <source>
        <dbReference type="ARBA" id="ARBA00006479"/>
    </source>
</evidence>
<organism evidence="2 3">
    <name type="scientific">Vagococcus proximus</name>
    <dbReference type="NCBI Taxonomy" id="2991417"/>
    <lineage>
        <taxon>Bacteria</taxon>
        <taxon>Bacillati</taxon>
        <taxon>Bacillota</taxon>
        <taxon>Bacilli</taxon>
        <taxon>Lactobacillales</taxon>
        <taxon>Enterococcaceae</taxon>
        <taxon>Vagococcus</taxon>
    </lineage>
</organism>
<dbReference type="PANTHER" id="PTHR18964:SF149">
    <property type="entry name" value="BIFUNCTIONAL UDP-N-ACETYLGLUCOSAMINE 2-EPIMERASE_N-ACETYLMANNOSAMINE KINASE"/>
    <property type="match status" value="1"/>
</dbReference>
<gene>
    <name evidence="2" type="ORF">OL233_06815</name>
</gene>
<dbReference type="Pfam" id="PF00480">
    <property type="entry name" value="ROK"/>
    <property type="match status" value="1"/>
</dbReference>
<dbReference type="PANTHER" id="PTHR18964">
    <property type="entry name" value="ROK (REPRESSOR, ORF, KINASE) FAMILY"/>
    <property type="match status" value="1"/>
</dbReference>
<dbReference type="Proteomes" id="UP001147148">
    <property type="component" value="Unassembled WGS sequence"/>
</dbReference>
<evidence type="ECO:0000313" key="3">
    <source>
        <dbReference type="Proteomes" id="UP001147148"/>
    </source>
</evidence>
<evidence type="ECO:0000313" key="2">
    <source>
        <dbReference type="EMBL" id="MDF0480002.1"/>
    </source>
</evidence>
<proteinExistence type="inferred from homology"/>
<dbReference type="InterPro" id="IPR000600">
    <property type="entry name" value="ROK"/>
</dbReference>
<dbReference type="SUPFAM" id="SSF53067">
    <property type="entry name" value="Actin-like ATPase domain"/>
    <property type="match status" value="1"/>
</dbReference>